<dbReference type="EMBL" id="JBBKAJ010000039">
    <property type="protein sequence ID" value="MEJ8640194.1"/>
    <property type="molecule type" value="Genomic_DNA"/>
</dbReference>
<name>A0ACC6Q9H8_9ACTN</name>
<keyword evidence="1" id="KW-0489">Methyltransferase</keyword>
<organism evidence="1 2">
    <name type="scientific">Streptomyces achmelvichensis</name>
    <dbReference type="NCBI Taxonomy" id="3134111"/>
    <lineage>
        <taxon>Bacteria</taxon>
        <taxon>Bacillati</taxon>
        <taxon>Actinomycetota</taxon>
        <taxon>Actinomycetes</taxon>
        <taxon>Kitasatosporales</taxon>
        <taxon>Streptomycetaceae</taxon>
        <taxon>Streptomyces</taxon>
    </lineage>
</organism>
<reference evidence="1" key="1">
    <citation type="submission" date="2024-03" db="EMBL/GenBank/DDBJ databases">
        <title>Novel Streptomyces species of biotechnological and ecological value are a feature of Machair soil.</title>
        <authorList>
            <person name="Prole J.R."/>
            <person name="Goodfellow M."/>
            <person name="Allenby N."/>
            <person name="Ward A.C."/>
        </authorList>
    </citation>
    <scope>NUCLEOTIDE SEQUENCE</scope>
    <source>
        <strain evidence="1">MS2.AVA.5</strain>
    </source>
</reference>
<keyword evidence="1" id="KW-0808">Transferase</keyword>
<sequence>MRHLSDTGHGEHLIVHIGRDSRPRLTSQPLTTIACKPHHALVRPAARVDDCTLRMLSPSETAAVQRFPATHSMSGTVAQQYTQAGNAVPVNVAHWLAKRLLPSLA</sequence>
<dbReference type="Proteomes" id="UP001377168">
    <property type="component" value="Unassembled WGS sequence"/>
</dbReference>
<accession>A0ACC6Q9H8</accession>
<proteinExistence type="predicted"/>
<gene>
    <name evidence="1" type="ORF">WKI67_43715</name>
</gene>
<evidence type="ECO:0000313" key="2">
    <source>
        <dbReference type="Proteomes" id="UP001377168"/>
    </source>
</evidence>
<protein>
    <submittedName>
        <fullName evidence="1">DNA cytosine methyltransferase</fullName>
    </submittedName>
</protein>
<evidence type="ECO:0000313" key="1">
    <source>
        <dbReference type="EMBL" id="MEJ8640194.1"/>
    </source>
</evidence>
<keyword evidence="2" id="KW-1185">Reference proteome</keyword>
<comment type="caution">
    <text evidence="1">The sequence shown here is derived from an EMBL/GenBank/DDBJ whole genome shotgun (WGS) entry which is preliminary data.</text>
</comment>